<protein>
    <submittedName>
        <fullName evidence="1">Peptide transporter</fullName>
    </submittedName>
</protein>
<dbReference type="AlphaFoldDB" id="A0A2C3DI75"/>
<sequence length="34" mass="3869">MYKKLYQELSEGPPVIFLNNSKVVSAHHARIQGL</sequence>
<accession>A0A2C3DI75</accession>
<organism evidence="1 2">
    <name type="scientific">Bacillus cereus</name>
    <dbReference type="NCBI Taxonomy" id="1396"/>
    <lineage>
        <taxon>Bacteria</taxon>
        <taxon>Bacillati</taxon>
        <taxon>Bacillota</taxon>
        <taxon>Bacilli</taxon>
        <taxon>Bacillales</taxon>
        <taxon>Bacillaceae</taxon>
        <taxon>Bacillus</taxon>
        <taxon>Bacillus cereus group</taxon>
    </lineage>
</organism>
<comment type="caution">
    <text evidence="1">The sequence shown here is derived from an EMBL/GenBank/DDBJ whole genome shotgun (WGS) entry which is preliminary data.</text>
</comment>
<evidence type="ECO:0000313" key="2">
    <source>
        <dbReference type="Proteomes" id="UP000220006"/>
    </source>
</evidence>
<gene>
    <name evidence="1" type="ORF">COM96_05980</name>
</gene>
<reference evidence="1 2" key="1">
    <citation type="submission" date="2017-09" db="EMBL/GenBank/DDBJ databases">
        <title>Large-scale bioinformatics analysis of Bacillus genomes uncovers conserved roles of natural products in bacterial physiology.</title>
        <authorList>
            <consortium name="Agbiome Team Llc"/>
            <person name="Bleich R.M."/>
            <person name="Grubbs K.J."/>
            <person name="Santa Maria K.C."/>
            <person name="Allen S.E."/>
            <person name="Farag S."/>
            <person name="Shank E.A."/>
            <person name="Bowers A."/>
        </authorList>
    </citation>
    <scope>NUCLEOTIDE SEQUENCE [LARGE SCALE GENOMIC DNA]</scope>
    <source>
        <strain evidence="1 2">AFS096845</strain>
    </source>
</reference>
<dbReference type="Proteomes" id="UP000220006">
    <property type="component" value="Unassembled WGS sequence"/>
</dbReference>
<name>A0A2C3DI75_BACCE</name>
<dbReference type="EMBL" id="NVLK01000009">
    <property type="protein sequence ID" value="PEC22914.1"/>
    <property type="molecule type" value="Genomic_DNA"/>
</dbReference>
<evidence type="ECO:0000313" key="1">
    <source>
        <dbReference type="EMBL" id="PEC22914.1"/>
    </source>
</evidence>
<proteinExistence type="predicted"/>